<comment type="similarity">
    <text evidence="1 6 7">Belongs to the triosephosphate isomerase family.</text>
</comment>
<feature type="binding site" evidence="6">
    <location>
        <begin position="9"/>
        <end position="11"/>
    </location>
    <ligand>
        <name>substrate</name>
    </ligand>
</feature>
<dbReference type="PROSITE" id="PS51440">
    <property type="entry name" value="TIM_2"/>
    <property type="match status" value="1"/>
</dbReference>
<dbReference type="HAMAP" id="MF_00147_B">
    <property type="entry name" value="TIM_B"/>
    <property type="match status" value="1"/>
</dbReference>
<keyword evidence="9" id="KW-1185">Reference proteome</keyword>
<keyword evidence="4 6" id="KW-0324">Glycolysis</keyword>
<evidence type="ECO:0000313" key="9">
    <source>
        <dbReference type="Proteomes" id="UP000617402"/>
    </source>
</evidence>
<feature type="active site" description="Proton acceptor" evidence="6">
    <location>
        <position position="167"/>
    </location>
</feature>
<dbReference type="CDD" id="cd00311">
    <property type="entry name" value="TIM"/>
    <property type="match status" value="1"/>
</dbReference>
<evidence type="ECO:0000256" key="2">
    <source>
        <dbReference type="ARBA" id="ARBA00022432"/>
    </source>
</evidence>
<feature type="binding site" evidence="6">
    <location>
        <position position="212"/>
    </location>
    <ligand>
        <name>substrate</name>
    </ligand>
</feature>
<evidence type="ECO:0000313" key="8">
    <source>
        <dbReference type="EMBL" id="MBC9784286.1"/>
    </source>
</evidence>
<accession>A0ABR7T3N3</accession>
<dbReference type="RefSeq" id="WP_188039405.1">
    <property type="nucleotide sequence ID" value="NZ_JACVHF010000005.1"/>
</dbReference>
<dbReference type="PANTHER" id="PTHR21139">
    <property type="entry name" value="TRIOSEPHOSPHATE ISOMERASE"/>
    <property type="match status" value="1"/>
</dbReference>
<evidence type="ECO:0000256" key="1">
    <source>
        <dbReference type="ARBA" id="ARBA00007422"/>
    </source>
</evidence>
<dbReference type="PANTHER" id="PTHR21139:SF42">
    <property type="entry name" value="TRIOSEPHOSPHATE ISOMERASE"/>
    <property type="match status" value="1"/>
</dbReference>
<keyword evidence="2 6" id="KW-0312">Gluconeogenesis</keyword>
<evidence type="ECO:0000256" key="7">
    <source>
        <dbReference type="RuleBase" id="RU363013"/>
    </source>
</evidence>
<dbReference type="Pfam" id="PF00121">
    <property type="entry name" value="TIM"/>
    <property type="match status" value="1"/>
</dbReference>
<feature type="binding site" evidence="6">
    <location>
        <begin position="233"/>
        <end position="234"/>
    </location>
    <ligand>
        <name>substrate</name>
    </ligand>
</feature>
<dbReference type="SUPFAM" id="SSF51351">
    <property type="entry name" value="Triosephosphate isomerase (TIM)"/>
    <property type="match status" value="1"/>
</dbReference>
<comment type="subcellular location">
    <subcellularLocation>
        <location evidence="6 7">Cytoplasm</location>
    </subcellularLocation>
</comment>
<dbReference type="GO" id="GO:0004807">
    <property type="term" value="F:triose-phosphate isomerase activity"/>
    <property type="evidence" value="ECO:0007669"/>
    <property type="project" value="UniProtKB-EC"/>
</dbReference>
<evidence type="ECO:0000256" key="5">
    <source>
        <dbReference type="ARBA" id="ARBA00023235"/>
    </source>
</evidence>
<dbReference type="InterPro" id="IPR020861">
    <property type="entry name" value="Triosephosphate_isomerase_AS"/>
</dbReference>
<comment type="pathway">
    <text evidence="6 7">Carbohydrate biosynthesis; gluconeogenesis.</text>
</comment>
<keyword evidence="5 6" id="KW-0413">Isomerase</keyword>
<name>A0ABR7T3N3_HELCL</name>
<feature type="active site" description="Electrophile" evidence="6">
    <location>
        <position position="95"/>
    </location>
</feature>
<dbReference type="Gene3D" id="3.20.20.70">
    <property type="entry name" value="Aldolase class I"/>
    <property type="match status" value="1"/>
</dbReference>
<keyword evidence="3 6" id="KW-0963">Cytoplasm</keyword>
<proteinExistence type="inferred from homology"/>
<comment type="subunit">
    <text evidence="6 7">Homodimer.</text>
</comment>
<dbReference type="InterPro" id="IPR013785">
    <property type="entry name" value="Aldolase_TIM"/>
</dbReference>
<dbReference type="EC" id="5.3.1.1" evidence="6 7"/>
<evidence type="ECO:0000256" key="6">
    <source>
        <dbReference type="HAMAP-Rule" id="MF_00147"/>
    </source>
</evidence>
<organism evidence="8 9">
    <name type="scientific">Heliobacterium chlorum</name>
    <dbReference type="NCBI Taxonomy" id="2698"/>
    <lineage>
        <taxon>Bacteria</taxon>
        <taxon>Bacillati</taxon>
        <taxon>Bacillota</taxon>
        <taxon>Clostridia</taxon>
        <taxon>Eubacteriales</taxon>
        <taxon>Heliobacteriaceae</taxon>
        <taxon>Heliobacterium</taxon>
    </lineage>
</organism>
<dbReference type="InterPro" id="IPR000652">
    <property type="entry name" value="Triosephosphate_isomerase"/>
</dbReference>
<dbReference type="NCBIfam" id="TIGR00419">
    <property type="entry name" value="tim"/>
    <property type="match status" value="1"/>
</dbReference>
<protein>
    <recommendedName>
        <fullName evidence="6 7">Triosephosphate isomerase</fullName>
        <shortName evidence="6">TIM</shortName>
        <shortName evidence="6">TPI</shortName>
        <ecNumber evidence="6 7">5.3.1.1</ecNumber>
    </recommendedName>
    <alternativeName>
        <fullName evidence="6">Triose-phosphate isomerase</fullName>
    </alternativeName>
</protein>
<evidence type="ECO:0000256" key="3">
    <source>
        <dbReference type="ARBA" id="ARBA00022490"/>
    </source>
</evidence>
<dbReference type="InterPro" id="IPR022896">
    <property type="entry name" value="TrioseP_Isoase_bac/euk"/>
</dbReference>
<reference evidence="8 9" key="1">
    <citation type="submission" date="2020-07" db="EMBL/GenBank/DDBJ databases">
        <title>Draft whole-genome sequence of Heliobacterium chlorum DSM 3682, type strain.</title>
        <authorList>
            <person name="Kyndt J.A."/>
            <person name="Meyer T.E."/>
            <person name="Imhoff J.F."/>
        </authorList>
    </citation>
    <scope>NUCLEOTIDE SEQUENCE [LARGE SCALE GENOMIC DNA]</scope>
    <source>
        <strain evidence="8 9">DSM 3682</strain>
    </source>
</reference>
<dbReference type="PROSITE" id="PS00171">
    <property type="entry name" value="TIM_1"/>
    <property type="match status" value="1"/>
</dbReference>
<dbReference type="EMBL" id="JACVHF010000005">
    <property type="protein sequence ID" value="MBC9784286.1"/>
    <property type="molecule type" value="Genomic_DNA"/>
</dbReference>
<sequence length="251" mass="27008">MRTPVLAGNWKMYMTPEEGRQMVQALIPLVADCQEREIVLCPPYTSLAALAEALKGTNIASGAQNMHPAKEGAYTGEVAPGMLKALNCKYVILGHSERRQYFGETDAMVAEKVKAALAANLIPIVCVGETLAQREQGITEPVVDIQVRLGLAGLSPEELAGIIIAYEPVWAIGTGKTASSADAQKVCRFIRSVLSSWHGDAAKKVRILYGGSVKPDNIRELMEQPDIDGALVGGASLKADSFARIVRFEEQ</sequence>
<comment type="caution">
    <text evidence="8">The sequence shown here is derived from an EMBL/GenBank/DDBJ whole genome shotgun (WGS) entry which is preliminary data.</text>
</comment>
<gene>
    <name evidence="6" type="primary">tpiA</name>
    <name evidence="8" type="ORF">H1S01_07150</name>
</gene>
<evidence type="ECO:0000256" key="4">
    <source>
        <dbReference type="ARBA" id="ARBA00023152"/>
    </source>
</evidence>
<comment type="catalytic activity">
    <reaction evidence="6 7">
        <text>D-glyceraldehyde 3-phosphate = dihydroxyacetone phosphate</text>
        <dbReference type="Rhea" id="RHEA:18585"/>
        <dbReference type="ChEBI" id="CHEBI:57642"/>
        <dbReference type="ChEBI" id="CHEBI:59776"/>
        <dbReference type="EC" id="5.3.1.1"/>
    </reaction>
</comment>
<comment type="function">
    <text evidence="6">Involved in the gluconeogenesis. Catalyzes stereospecifically the conversion of dihydroxyacetone phosphate (DHAP) to D-glyceraldehyde-3-phosphate (G3P).</text>
</comment>
<comment type="pathway">
    <text evidence="6 7">Carbohydrate degradation; glycolysis; D-glyceraldehyde 3-phosphate from glycerone phosphate: step 1/1.</text>
</comment>
<feature type="binding site" evidence="6">
    <location>
        <position position="173"/>
    </location>
    <ligand>
        <name>substrate</name>
    </ligand>
</feature>
<dbReference type="Proteomes" id="UP000617402">
    <property type="component" value="Unassembled WGS sequence"/>
</dbReference>
<dbReference type="InterPro" id="IPR035990">
    <property type="entry name" value="TIM_sf"/>
</dbReference>